<evidence type="ECO:0000259" key="2">
    <source>
        <dbReference type="Pfam" id="PF00149"/>
    </source>
</evidence>
<dbReference type="PANTHER" id="PTHR30337">
    <property type="entry name" value="COMPONENT OF ATP-DEPENDENT DSDNA EXONUCLEASE"/>
    <property type="match status" value="1"/>
</dbReference>
<dbReference type="InterPro" id="IPR029052">
    <property type="entry name" value="Metallo-depent_PP-like"/>
</dbReference>
<dbReference type="EMBL" id="JBBMEJ010000009">
    <property type="protein sequence ID" value="MEQ2371019.1"/>
    <property type="molecule type" value="Genomic_DNA"/>
</dbReference>
<evidence type="ECO:0000313" key="4">
    <source>
        <dbReference type="Proteomes" id="UP001473063"/>
    </source>
</evidence>
<protein>
    <submittedName>
        <fullName evidence="3">DNA repair exonuclease</fullName>
        <ecNumber evidence="3">3.1.-.-</ecNumber>
    </submittedName>
</protein>
<dbReference type="InterPro" id="IPR041796">
    <property type="entry name" value="Mre11_N"/>
</dbReference>
<organism evidence="3 4">
    <name type="scientific">Blautia aquisgranensis</name>
    <dbReference type="NCBI Taxonomy" id="3133153"/>
    <lineage>
        <taxon>Bacteria</taxon>
        <taxon>Bacillati</taxon>
        <taxon>Bacillota</taxon>
        <taxon>Clostridia</taxon>
        <taxon>Lachnospirales</taxon>
        <taxon>Lachnospiraceae</taxon>
        <taxon>Blautia</taxon>
    </lineage>
</organism>
<gene>
    <name evidence="3" type="ORF">WMO28_08695</name>
</gene>
<dbReference type="Proteomes" id="UP001473063">
    <property type="component" value="Unassembled WGS sequence"/>
</dbReference>
<evidence type="ECO:0000313" key="3">
    <source>
        <dbReference type="EMBL" id="MEQ2371019.1"/>
    </source>
</evidence>
<keyword evidence="3" id="KW-0540">Nuclease</keyword>
<evidence type="ECO:0000256" key="1">
    <source>
        <dbReference type="ARBA" id="ARBA00022801"/>
    </source>
</evidence>
<dbReference type="Pfam" id="PF00149">
    <property type="entry name" value="Metallophos"/>
    <property type="match status" value="1"/>
</dbReference>
<name>A0ABV1BFR3_9FIRM</name>
<keyword evidence="4" id="KW-1185">Reference proteome</keyword>
<keyword evidence="1 3" id="KW-0378">Hydrolase</keyword>
<dbReference type="SUPFAM" id="SSF56300">
    <property type="entry name" value="Metallo-dependent phosphatases"/>
    <property type="match status" value="1"/>
</dbReference>
<reference evidence="3 4" key="1">
    <citation type="submission" date="2024-03" db="EMBL/GenBank/DDBJ databases">
        <title>Human intestinal bacterial collection.</title>
        <authorList>
            <person name="Pauvert C."/>
            <person name="Hitch T.C.A."/>
            <person name="Clavel T."/>
        </authorList>
    </citation>
    <scope>NUCLEOTIDE SEQUENCE [LARGE SCALE GENOMIC DNA]</scope>
    <source>
        <strain evidence="3 4">CLA-JM-H16</strain>
    </source>
</reference>
<accession>A0ABV1BFR3</accession>
<sequence>MRFIHLADVHLGAVPDRGCPWSKEREEEIWSTFRRVIAGIRKDPVDLLFISGDLFHRQPLMRELKEVNYLFSTIPDTRVYLMAGNHDFISRDSFYNTFEWNSNVVFFKSRELTWVKDPKLDVYVYGLSYYDREIKEGLYDKASPIQEEGIHILLAHGGDEKHIPLSAASLAAAGFDYIALGHIHKPQILIRDQAAFAGALEPIDRNDTGDHGYMEGRLVNGRIRTEFVPFACRSYQQLVMTLHEETTQISLEEAVKSQIFRRGGRNIYRVILQGMRSPDLLLIPEKLKNLGNITDVIDESWPAYNLPELYKRYSGTLIGDYIGYFLSKGELDTVQKKALYYGLQALLETGSRR</sequence>
<dbReference type="GO" id="GO:0004527">
    <property type="term" value="F:exonuclease activity"/>
    <property type="evidence" value="ECO:0007669"/>
    <property type="project" value="UniProtKB-KW"/>
</dbReference>
<dbReference type="InterPro" id="IPR050535">
    <property type="entry name" value="DNA_Repair-Maintenance_Comp"/>
</dbReference>
<dbReference type="Gene3D" id="3.60.21.10">
    <property type="match status" value="1"/>
</dbReference>
<dbReference type="CDD" id="cd00840">
    <property type="entry name" value="MPP_Mre11_N"/>
    <property type="match status" value="1"/>
</dbReference>
<dbReference type="EC" id="3.1.-.-" evidence="3"/>
<comment type="caution">
    <text evidence="3">The sequence shown here is derived from an EMBL/GenBank/DDBJ whole genome shotgun (WGS) entry which is preliminary data.</text>
</comment>
<dbReference type="RefSeq" id="WP_178642561.1">
    <property type="nucleotide sequence ID" value="NZ_JBBMEJ010000009.1"/>
</dbReference>
<keyword evidence="3" id="KW-0269">Exonuclease</keyword>
<feature type="domain" description="Calcineurin-like phosphoesterase" evidence="2">
    <location>
        <begin position="1"/>
        <end position="186"/>
    </location>
</feature>
<proteinExistence type="predicted"/>
<dbReference type="InterPro" id="IPR004843">
    <property type="entry name" value="Calcineurin-like_PHP"/>
</dbReference>